<dbReference type="Gene3D" id="3.50.50.60">
    <property type="entry name" value="FAD/NAD(P)-binding domain"/>
    <property type="match status" value="2"/>
</dbReference>
<evidence type="ECO:0000313" key="5">
    <source>
        <dbReference type="EMBL" id="GAA5186072.1"/>
    </source>
</evidence>
<sequence length="537" mass="58125">MLPFNAETRTNAGADFEPTDTDVIVAGAGPTGLMLAAELRLAGARPLVLERRPELKETAKANGLGGQILELLAYRGLLDRLEAIGNHPRHPALRYPFGTLHIDFTNVPEPPLRGISLSQPKLERALDEHARELGAEIRRGHEVAGVSQDDAGVTVRVRRPHGRPYQVTARFLVGCDGPRSRVRDLAAIPFPGTTYAEVNRLGHVTLADSVTQLDNGDLEVPGLGRLSPGFTRTEHGVFALGRRASGDLMIQTTEAEPADVDDDDFPMTLAEFADSIRRLLGAPLPIAEATRLSRYGFQARQVAQYRHGRIMLAGDAAHVFPATGVGLNVGMTDAVNLGWKLAADIHGWASAGLLDTYHSERHYAGARTMMQTQAQVALRRGQDPAAQALRQLLQELLTDEQAARRVGALIAGADLRYPMPGTGQHSLAGTSAPNLALCTESGPMDVAHLMHSARPVLLDLANRKELREVTAPWRDRIDVQTAEVEIRIDETDARPADALLIRPDARIAWAAAVDEPADTAMTSLREALTTWFGCPCS</sequence>
<dbReference type="InterPro" id="IPR036188">
    <property type="entry name" value="FAD/NAD-bd_sf"/>
</dbReference>
<evidence type="ECO:0000256" key="1">
    <source>
        <dbReference type="ARBA" id="ARBA00001974"/>
    </source>
</evidence>
<feature type="domain" description="FAD-binding" evidence="4">
    <location>
        <begin position="20"/>
        <end position="371"/>
    </location>
</feature>
<evidence type="ECO:0000256" key="3">
    <source>
        <dbReference type="ARBA" id="ARBA00022827"/>
    </source>
</evidence>
<keyword evidence="3" id="KW-0274">FAD</keyword>
<evidence type="ECO:0000313" key="6">
    <source>
        <dbReference type="Proteomes" id="UP001501570"/>
    </source>
</evidence>
<protein>
    <submittedName>
        <fullName evidence="5">FAD-dependent monooxygenase</fullName>
    </submittedName>
</protein>
<dbReference type="SUPFAM" id="SSF51905">
    <property type="entry name" value="FAD/NAD(P)-binding domain"/>
    <property type="match status" value="1"/>
</dbReference>
<evidence type="ECO:0000256" key="2">
    <source>
        <dbReference type="ARBA" id="ARBA00022630"/>
    </source>
</evidence>
<dbReference type="PRINTS" id="PR00420">
    <property type="entry name" value="RNGMNOXGNASE"/>
</dbReference>
<keyword evidence="6" id="KW-1185">Reference proteome</keyword>
<dbReference type="Gene3D" id="3.40.30.120">
    <property type="match status" value="1"/>
</dbReference>
<comment type="cofactor">
    <cofactor evidence="1">
        <name>FAD</name>
        <dbReference type="ChEBI" id="CHEBI:57692"/>
    </cofactor>
</comment>
<evidence type="ECO:0000259" key="4">
    <source>
        <dbReference type="Pfam" id="PF01494"/>
    </source>
</evidence>
<accession>A0ABP9RTR6</accession>
<dbReference type="RefSeq" id="WP_345630269.1">
    <property type="nucleotide sequence ID" value="NZ_BAABJQ010000008.1"/>
</dbReference>
<dbReference type="Pfam" id="PF21274">
    <property type="entry name" value="Rng_hyd_C"/>
    <property type="match status" value="1"/>
</dbReference>
<dbReference type="PANTHER" id="PTHR43004:SF19">
    <property type="entry name" value="BINDING MONOOXYGENASE, PUTATIVE (JCVI)-RELATED"/>
    <property type="match status" value="1"/>
</dbReference>
<dbReference type="Proteomes" id="UP001501570">
    <property type="component" value="Unassembled WGS sequence"/>
</dbReference>
<proteinExistence type="predicted"/>
<dbReference type="Gene3D" id="3.30.70.2450">
    <property type="match status" value="1"/>
</dbReference>
<dbReference type="InterPro" id="IPR050641">
    <property type="entry name" value="RIFMO-like"/>
</dbReference>
<gene>
    <name evidence="5" type="ORF">GCM10023322_31500</name>
</gene>
<dbReference type="InterPro" id="IPR002938">
    <property type="entry name" value="FAD-bd"/>
</dbReference>
<keyword evidence="2" id="KW-0285">Flavoprotein</keyword>
<dbReference type="EMBL" id="BAABJQ010000008">
    <property type="protein sequence ID" value="GAA5186072.1"/>
    <property type="molecule type" value="Genomic_DNA"/>
</dbReference>
<dbReference type="Pfam" id="PF01494">
    <property type="entry name" value="FAD_binding_3"/>
    <property type="match status" value="1"/>
</dbReference>
<comment type="caution">
    <text evidence="5">The sequence shown here is derived from an EMBL/GenBank/DDBJ whole genome shotgun (WGS) entry which is preliminary data.</text>
</comment>
<dbReference type="GO" id="GO:0004497">
    <property type="term" value="F:monooxygenase activity"/>
    <property type="evidence" value="ECO:0007669"/>
    <property type="project" value="UniProtKB-KW"/>
</dbReference>
<dbReference type="PANTHER" id="PTHR43004">
    <property type="entry name" value="TRK SYSTEM POTASSIUM UPTAKE PROTEIN"/>
    <property type="match status" value="1"/>
</dbReference>
<organism evidence="5 6">
    <name type="scientific">Rugosimonospora acidiphila</name>
    <dbReference type="NCBI Taxonomy" id="556531"/>
    <lineage>
        <taxon>Bacteria</taxon>
        <taxon>Bacillati</taxon>
        <taxon>Actinomycetota</taxon>
        <taxon>Actinomycetes</taxon>
        <taxon>Micromonosporales</taxon>
        <taxon>Micromonosporaceae</taxon>
        <taxon>Rugosimonospora</taxon>
    </lineage>
</organism>
<reference evidence="6" key="1">
    <citation type="journal article" date="2019" name="Int. J. Syst. Evol. Microbiol.">
        <title>The Global Catalogue of Microorganisms (GCM) 10K type strain sequencing project: providing services to taxonomists for standard genome sequencing and annotation.</title>
        <authorList>
            <consortium name="The Broad Institute Genomics Platform"/>
            <consortium name="The Broad Institute Genome Sequencing Center for Infectious Disease"/>
            <person name="Wu L."/>
            <person name="Ma J."/>
        </authorList>
    </citation>
    <scope>NUCLEOTIDE SEQUENCE [LARGE SCALE GENOMIC DNA]</scope>
    <source>
        <strain evidence="6">JCM 18304</strain>
    </source>
</reference>
<keyword evidence="5" id="KW-0560">Oxidoreductase</keyword>
<name>A0ABP9RTR6_9ACTN</name>
<keyword evidence="5" id="KW-0503">Monooxygenase</keyword>